<keyword evidence="7" id="KW-0804">Transcription</keyword>
<dbReference type="EMBL" id="JAPZBR010000008">
    <property type="protein sequence ID" value="KAJ5340409.1"/>
    <property type="molecule type" value="Genomic_DNA"/>
</dbReference>
<keyword evidence="8" id="KW-0539">Nucleus</keyword>
<evidence type="ECO:0000256" key="6">
    <source>
        <dbReference type="ARBA" id="ARBA00023125"/>
    </source>
</evidence>
<protein>
    <recommendedName>
        <fullName evidence="11">BED-type domain-containing protein</fullName>
    </recommendedName>
</protein>
<keyword evidence="5" id="KW-0805">Transcription regulation</keyword>
<dbReference type="PROSITE" id="PS50808">
    <property type="entry name" value="ZF_BED"/>
    <property type="match status" value="1"/>
</dbReference>
<reference evidence="12" key="1">
    <citation type="submission" date="2022-12" db="EMBL/GenBank/DDBJ databases">
        <authorList>
            <person name="Petersen C."/>
        </authorList>
    </citation>
    <scope>NUCLEOTIDE SEQUENCE</scope>
    <source>
        <strain evidence="12">IBT 35675</strain>
    </source>
</reference>
<dbReference type="GO" id="GO:0003677">
    <property type="term" value="F:DNA binding"/>
    <property type="evidence" value="ECO:0007669"/>
    <property type="project" value="UniProtKB-KW"/>
</dbReference>
<dbReference type="InterPro" id="IPR003656">
    <property type="entry name" value="Znf_BED"/>
</dbReference>
<sequence length="853" mass="98269">MSQSQNSQFSDNYPSSIFEDNPVDNLTFLSSDSLQPFNPATLYGQQTPGSTPSIGFARPALPPPIPETLEHVGPRKKKTYLLWTEMVNDEFVTWWLQTEYGSQTKRNIFDSKHQAECWEHFHQVATIEDGSPKVMCKTCGHILSHPADRHRGTSSMNKHYSQGVNCRKLGPRSQDIRRLIHNGAKPAPQKGTFTQQDWLERIITFMTASRLPFQLVEHPQFRALIEMARLAPSFPEIPSAYMVRRQLQELVQERQQTLLRTLPMDAKLSIALDCWTSPFRQAFMAVTAYFLDKDWNYREILLGFEPLHGAHTGSYLSTVLLELLQKHRIEDRVLTVTTDNASNNSTLLDSIRGTLQSLELPNHMPIIRMPCIAHVIQLSLKELLGQMEANPRNEREEMEWSKRDDGARRENRGIVQTLSKIRRLAVFVNKSPQRRENFLDLQTKEPKLVPIQDVRTRWNSTYLMLRRAKRLQSVLNDFCSQYDNRELQPSHDEWRQIDYLLSITQPFFTFTTSLSKTKEITIHSVFAIYNTLFSHLEKSRAQLARKMVDWKKVMLSAIHAARLKLSEYYKLTNEIDSDLYAIGTILAPQNKLEFFSGKDWEPYWRVRYRKSLENCLSISSSQTLIGGISDVDILVTSTASLRPQNSAHDELSRYLGSSTQLVNPRIYWKEHQHEFPILASLARDVLTTPASGSGVERLFNSARDICHYRRGSLKSKTIQDLMLFMCTTKFDMESEQLSLMDDYLTTQETQAAREEKDARKAECEFDLISDSEDEPSAAISQTVQLVSEHALGKRPRAESITEVQEHVIDLDKEDEVPLPDNIHIPGESSTQRRSSGRLPKRSRRDEDFVYEKP</sequence>
<accession>A0A9W9QPV5</accession>
<feature type="compositionally biased region" description="Polar residues" evidence="10">
    <location>
        <begin position="39"/>
        <end position="53"/>
    </location>
</feature>
<keyword evidence="13" id="KW-1185">Reference proteome</keyword>
<keyword evidence="6" id="KW-0238">DNA-binding</keyword>
<gene>
    <name evidence="12" type="ORF">N7541_009533</name>
</gene>
<comment type="subcellular location">
    <subcellularLocation>
        <location evidence="1">Nucleus</location>
    </subcellularLocation>
</comment>
<dbReference type="GO" id="GO:0008270">
    <property type="term" value="F:zinc ion binding"/>
    <property type="evidence" value="ECO:0007669"/>
    <property type="project" value="UniProtKB-KW"/>
</dbReference>
<evidence type="ECO:0000259" key="11">
    <source>
        <dbReference type="PROSITE" id="PS50808"/>
    </source>
</evidence>
<evidence type="ECO:0000256" key="2">
    <source>
        <dbReference type="ARBA" id="ARBA00022723"/>
    </source>
</evidence>
<evidence type="ECO:0000256" key="1">
    <source>
        <dbReference type="ARBA" id="ARBA00004123"/>
    </source>
</evidence>
<comment type="caution">
    <text evidence="12">The sequence shown here is derived from an EMBL/GenBank/DDBJ whole genome shotgun (WGS) entry which is preliminary data.</text>
</comment>
<evidence type="ECO:0000256" key="5">
    <source>
        <dbReference type="ARBA" id="ARBA00023015"/>
    </source>
</evidence>
<name>A0A9W9QPV5_PENBR</name>
<keyword evidence="2" id="KW-0479">Metal-binding</keyword>
<reference evidence="12" key="2">
    <citation type="journal article" date="2023" name="IMA Fungus">
        <title>Comparative genomic study of the Penicillium genus elucidates a diverse pangenome and 15 lateral gene transfer events.</title>
        <authorList>
            <person name="Petersen C."/>
            <person name="Sorensen T."/>
            <person name="Nielsen M.R."/>
            <person name="Sondergaard T.E."/>
            <person name="Sorensen J.L."/>
            <person name="Fitzpatrick D.A."/>
            <person name="Frisvad J.C."/>
            <person name="Nielsen K.L."/>
        </authorList>
    </citation>
    <scope>NUCLEOTIDE SEQUENCE</scope>
    <source>
        <strain evidence="12">IBT 35675</strain>
    </source>
</reference>
<feature type="region of interest" description="Disordered" evidence="10">
    <location>
        <begin position="804"/>
        <end position="853"/>
    </location>
</feature>
<dbReference type="AlphaFoldDB" id="A0A9W9QPV5"/>
<evidence type="ECO:0000256" key="7">
    <source>
        <dbReference type="ARBA" id="ARBA00023163"/>
    </source>
</evidence>
<dbReference type="Pfam" id="PF05699">
    <property type="entry name" value="Dimer_Tnp_hAT"/>
    <property type="match status" value="1"/>
</dbReference>
<feature type="region of interest" description="Disordered" evidence="10">
    <location>
        <begin position="39"/>
        <end position="71"/>
    </location>
</feature>
<dbReference type="PANTHER" id="PTHR46481">
    <property type="entry name" value="ZINC FINGER BED DOMAIN-CONTAINING PROTEIN 4"/>
    <property type="match status" value="1"/>
</dbReference>
<keyword evidence="4" id="KW-0862">Zinc</keyword>
<evidence type="ECO:0000256" key="10">
    <source>
        <dbReference type="SAM" id="MobiDB-lite"/>
    </source>
</evidence>
<evidence type="ECO:0000256" key="9">
    <source>
        <dbReference type="PROSITE-ProRule" id="PRU00027"/>
    </source>
</evidence>
<feature type="domain" description="BED-type" evidence="11">
    <location>
        <begin position="112"/>
        <end position="173"/>
    </location>
</feature>
<evidence type="ECO:0000256" key="4">
    <source>
        <dbReference type="ARBA" id="ARBA00022833"/>
    </source>
</evidence>
<organism evidence="12 13">
    <name type="scientific">Penicillium brevicompactum</name>
    <dbReference type="NCBI Taxonomy" id="5074"/>
    <lineage>
        <taxon>Eukaryota</taxon>
        <taxon>Fungi</taxon>
        <taxon>Dikarya</taxon>
        <taxon>Ascomycota</taxon>
        <taxon>Pezizomycotina</taxon>
        <taxon>Eurotiomycetes</taxon>
        <taxon>Eurotiomycetidae</taxon>
        <taxon>Eurotiales</taxon>
        <taxon>Aspergillaceae</taxon>
        <taxon>Penicillium</taxon>
    </lineage>
</organism>
<dbReference type="InterPro" id="IPR008906">
    <property type="entry name" value="HATC_C_dom"/>
</dbReference>
<dbReference type="GO" id="GO:0046983">
    <property type="term" value="F:protein dimerization activity"/>
    <property type="evidence" value="ECO:0007669"/>
    <property type="project" value="InterPro"/>
</dbReference>
<dbReference type="PANTHER" id="PTHR46481:SF10">
    <property type="entry name" value="ZINC FINGER BED DOMAIN-CONTAINING PROTEIN 39"/>
    <property type="match status" value="1"/>
</dbReference>
<dbReference type="SUPFAM" id="SSF53098">
    <property type="entry name" value="Ribonuclease H-like"/>
    <property type="match status" value="1"/>
</dbReference>
<evidence type="ECO:0000313" key="12">
    <source>
        <dbReference type="EMBL" id="KAJ5340409.1"/>
    </source>
</evidence>
<evidence type="ECO:0000313" key="13">
    <source>
        <dbReference type="Proteomes" id="UP001148299"/>
    </source>
</evidence>
<dbReference type="Proteomes" id="UP001148299">
    <property type="component" value="Unassembled WGS sequence"/>
</dbReference>
<dbReference type="InterPro" id="IPR052035">
    <property type="entry name" value="ZnF_BED_domain_contain"/>
</dbReference>
<dbReference type="InterPro" id="IPR012337">
    <property type="entry name" value="RNaseH-like_sf"/>
</dbReference>
<feature type="compositionally biased region" description="Basic and acidic residues" evidence="10">
    <location>
        <begin position="843"/>
        <end position="853"/>
    </location>
</feature>
<proteinExistence type="predicted"/>
<dbReference type="GO" id="GO:0005634">
    <property type="term" value="C:nucleus"/>
    <property type="evidence" value="ECO:0007669"/>
    <property type="project" value="UniProtKB-SubCell"/>
</dbReference>
<dbReference type="SMART" id="SM00614">
    <property type="entry name" value="ZnF_BED"/>
    <property type="match status" value="1"/>
</dbReference>
<evidence type="ECO:0000256" key="8">
    <source>
        <dbReference type="ARBA" id="ARBA00023242"/>
    </source>
</evidence>
<keyword evidence="3 9" id="KW-0863">Zinc-finger</keyword>
<evidence type="ECO:0000256" key="3">
    <source>
        <dbReference type="ARBA" id="ARBA00022771"/>
    </source>
</evidence>